<sequence length="75" mass="8693">MTWTNKLENSTQSLSEKISKDYSVTYVDSLAFYIPTSVICFYNIPSKYRVPFFCASSLVWDIFMSFATHNSLKKT</sequence>
<keyword evidence="7" id="KW-1185">Reference proteome</keyword>
<evidence type="ECO:0000256" key="5">
    <source>
        <dbReference type="ARBA" id="ARBA00023136"/>
    </source>
</evidence>
<keyword evidence="4" id="KW-1133">Transmembrane helix</keyword>
<dbReference type="Pfam" id="PF04117">
    <property type="entry name" value="Mpv17_PMP22"/>
    <property type="match status" value="1"/>
</dbReference>
<dbReference type="OrthoDB" id="430207at2759"/>
<dbReference type="Proteomes" id="UP000187209">
    <property type="component" value="Unassembled WGS sequence"/>
</dbReference>
<evidence type="ECO:0000256" key="4">
    <source>
        <dbReference type="ARBA" id="ARBA00022989"/>
    </source>
</evidence>
<comment type="caution">
    <text evidence="6">The sequence shown here is derived from an EMBL/GenBank/DDBJ whole genome shotgun (WGS) entry which is preliminary data.</text>
</comment>
<dbReference type="AlphaFoldDB" id="A0A1R2BLU9"/>
<evidence type="ECO:0000256" key="3">
    <source>
        <dbReference type="ARBA" id="ARBA00022692"/>
    </source>
</evidence>
<keyword evidence="5" id="KW-0472">Membrane</keyword>
<evidence type="ECO:0000313" key="6">
    <source>
        <dbReference type="EMBL" id="OMJ77708.1"/>
    </source>
</evidence>
<evidence type="ECO:0000256" key="2">
    <source>
        <dbReference type="ARBA" id="ARBA00006824"/>
    </source>
</evidence>
<comment type="subcellular location">
    <subcellularLocation>
        <location evidence="1">Membrane</location>
        <topology evidence="1">Multi-pass membrane protein</topology>
    </subcellularLocation>
</comment>
<reference evidence="6 7" key="1">
    <citation type="submission" date="2016-11" db="EMBL/GenBank/DDBJ databases">
        <title>The macronuclear genome of Stentor coeruleus: a giant cell with tiny introns.</title>
        <authorList>
            <person name="Slabodnick M."/>
            <person name="Ruby J.G."/>
            <person name="Reiff S.B."/>
            <person name="Swart E.C."/>
            <person name="Gosai S."/>
            <person name="Prabakaran S."/>
            <person name="Witkowska E."/>
            <person name="Larue G.E."/>
            <person name="Fisher S."/>
            <person name="Freeman R.M."/>
            <person name="Gunawardena J."/>
            <person name="Chu W."/>
            <person name="Stover N.A."/>
            <person name="Gregory B.D."/>
            <person name="Nowacki M."/>
            <person name="Derisi J."/>
            <person name="Roy S.W."/>
            <person name="Marshall W.F."/>
            <person name="Sood P."/>
        </authorList>
    </citation>
    <scope>NUCLEOTIDE SEQUENCE [LARGE SCALE GENOMIC DNA]</scope>
    <source>
        <strain evidence="6">WM001</strain>
    </source>
</reference>
<dbReference type="EMBL" id="MPUH01000561">
    <property type="protein sequence ID" value="OMJ77708.1"/>
    <property type="molecule type" value="Genomic_DNA"/>
</dbReference>
<comment type="similarity">
    <text evidence="2">Belongs to the peroxisomal membrane protein PXMP2/4 family.</text>
</comment>
<proteinExistence type="inferred from homology"/>
<organism evidence="6 7">
    <name type="scientific">Stentor coeruleus</name>
    <dbReference type="NCBI Taxonomy" id="5963"/>
    <lineage>
        <taxon>Eukaryota</taxon>
        <taxon>Sar</taxon>
        <taxon>Alveolata</taxon>
        <taxon>Ciliophora</taxon>
        <taxon>Postciliodesmatophora</taxon>
        <taxon>Heterotrichea</taxon>
        <taxon>Heterotrichida</taxon>
        <taxon>Stentoridae</taxon>
        <taxon>Stentor</taxon>
    </lineage>
</organism>
<evidence type="ECO:0000256" key="1">
    <source>
        <dbReference type="ARBA" id="ARBA00004141"/>
    </source>
</evidence>
<dbReference type="InterPro" id="IPR007248">
    <property type="entry name" value="Mpv17_PMP22"/>
</dbReference>
<gene>
    <name evidence="6" type="ORF">SteCoe_22656</name>
</gene>
<name>A0A1R2BLU9_9CILI</name>
<protein>
    <submittedName>
        <fullName evidence="6">Uncharacterized protein</fullName>
    </submittedName>
</protein>
<keyword evidence="3" id="KW-0812">Transmembrane</keyword>
<dbReference type="GO" id="GO:0016020">
    <property type="term" value="C:membrane"/>
    <property type="evidence" value="ECO:0007669"/>
    <property type="project" value="UniProtKB-SubCell"/>
</dbReference>
<accession>A0A1R2BLU9</accession>
<evidence type="ECO:0000313" key="7">
    <source>
        <dbReference type="Proteomes" id="UP000187209"/>
    </source>
</evidence>